<evidence type="ECO:0000313" key="1">
    <source>
        <dbReference type="EMBL" id="ETV76888.1"/>
    </source>
</evidence>
<dbReference type="EMBL" id="KI913135">
    <property type="protein sequence ID" value="ETV76888.1"/>
    <property type="molecule type" value="Genomic_DNA"/>
</dbReference>
<dbReference type="GeneID" id="20811322"/>
<dbReference type="VEuPathDB" id="FungiDB:H257_09326"/>
<accession>W4GD45</accession>
<organism evidence="1">
    <name type="scientific">Aphanomyces astaci</name>
    <name type="common">Crayfish plague agent</name>
    <dbReference type="NCBI Taxonomy" id="112090"/>
    <lineage>
        <taxon>Eukaryota</taxon>
        <taxon>Sar</taxon>
        <taxon>Stramenopiles</taxon>
        <taxon>Oomycota</taxon>
        <taxon>Saprolegniomycetes</taxon>
        <taxon>Saprolegniales</taxon>
        <taxon>Verrucalvaceae</taxon>
        <taxon>Aphanomyces</taxon>
    </lineage>
</organism>
<sequence>MTSLPSEGQPKSTYWATLRGAAWNQKAQAQFSSTCASLHRAGDLNDKIVRYRQLLNTGLITDAAPKYTHDILDLHKIIDG</sequence>
<dbReference type="AlphaFoldDB" id="W4GD45"/>
<protein>
    <submittedName>
        <fullName evidence="1">Uncharacterized protein</fullName>
    </submittedName>
</protein>
<gene>
    <name evidence="1" type="ORF">H257_09326</name>
</gene>
<name>W4GD45_APHAT</name>
<dbReference type="RefSeq" id="XP_009833800.1">
    <property type="nucleotide sequence ID" value="XM_009835498.1"/>
</dbReference>
<proteinExistence type="predicted"/>
<reference evidence="1" key="1">
    <citation type="submission" date="2013-12" db="EMBL/GenBank/DDBJ databases">
        <title>The Genome Sequence of Aphanomyces astaci APO3.</title>
        <authorList>
            <consortium name="The Broad Institute Genomics Platform"/>
            <person name="Russ C."/>
            <person name="Tyler B."/>
            <person name="van West P."/>
            <person name="Dieguez-Uribeondo J."/>
            <person name="Young S.K."/>
            <person name="Zeng Q."/>
            <person name="Gargeya S."/>
            <person name="Fitzgerald M."/>
            <person name="Abouelleil A."/>
            <person name="Alvarado L."/>
            <person name="Chapman S.B."/>
            <person name="Gainer-Dewar J."/>
            <person name="Goldberg J."/>
            <person name="Griggs A."/>
            <person name="Gujja S."/>
            <person name="Hansen M."/>
            <person name="Howarth C."/>
            <person name="Imamovic A."/>
            <person name="Ireland A."/>
            <person name="Larimer J."/>
            <person name="McCowan C."/>
            <person name="Murphy C."/>
            <person name="Pearson M."/>
            <person name="Poon T.W."/>
            <person name="Priest M."/>
            <person name="Roberts A."/>
            <person name="Saif S."/>
            <person name="Shea T."/>
            <person name="Sykes S."/>
            <person name="Wortman J."/>
            <person name="Nusbaum C."/>
            <person name="Birren B."/>
        </authorList>
    </citation>
    <scope>NUCLEOTIDE SEQUENCE [LARGE SCALE GENOMIC DNA]</scope>
    <source>
        <strain evidence="1">APO3</strain>
    </source>
</reference>